<comment type="caution">
    <text evidence="1">The sequence shown here is derived from an EMBL/GenBank/DDBJ whole genome shotgun (WGS) entry which is preliminary data.</text>
</comment>
<evidence type="ECO:0000313" key="2">
    <source>
        <dbReference type="Proteomes" id="UP000234275"/>
    </source>
</evidence>
<organism evidence="1 2">
    <name type="scientific">Aspergillus steynii IBT 23096</name>
    <dbReference type="NCBI Taxonomy" id="1392250"/>
    <lineage>
        <taxon>Eukaryota</taxon>
        <taxon>Fungi</taxon>
        <taxon>Dikarya</taxon>
        <taxon>Ascomycota</taxon>
        <taxon>Pezizomycotina</taxon>
        <taxon>Eurotiomycetes</taxon>
        <taxon>Eurotiomycetidae</taxon>
        <taxon>Eurotiales</taxon>
        <taxon>Aspergillaceae</taxon>
        <taxon>Aspergillus</taxon>
        <taxon>Aspergillus subgen. Circumdati</taxon>
    </lineage>
</organism>
<dbReference type="GeneID" id="36550820"/>
<dbReference type="Proteomes" id="UP000234275">
    <property type="component" value="Unassembled WGS sequence"/>
</dbReference>
<accession>A0A2I2FVY3</accession>
<dbReference type="VEuPathDB" id="FungiDB:P170DRAFT_266959"/>
<keyword evidence="2" id="KW-1185">Reference proteome</keyword>
<sequence>MAEKIASSDPSMTSKQRTVPMEVLNLSMSRTGTMCEHIFSLNQATVIPQLRLQSETMLSSTIQHN</sequence>
<reference evidence="1 2" key="1">
    <citation type="submission" date="2016-12" db="EMBL/GenBank/DDBJ databases">
        <title>The genomes of Aspergillus section Nigri reveals drivers in fungal speciation.</title>
        <authorList>
            <consortium name="DOE Joint Genome Institute"/>
            <person name="Vesth T.C."/>
            <person name="Nybo J."/>
            <person name="Theobald S."/>
            <person name="Brandl J."/>
            <person name="Frisvad J.C."/>
            <person name="Nielsen K.F."/>
            <person name="Lyhne E.K."/>
            <person name="Kogle M.E."/>
            <person name="Kuo A."/>
            <person name="Riley R."/>
            <person name="Clum A."/>
            <person name="Nolan M."/>
            <person name="Lipzen A."/>
            <person name="Salamov A."/>
            <person name="Henrissat B."/>
            <person name="Wiebenga A."/>
            <person name="De Vries R.P."/>
            <person name="Grigoriev I.V."/>
            <person name="Mortensen U.H."/>
            <person name="Andersen M.R."/>
            <person name="Baker S.E."/>
        </authorList>
    </citation>
    <scope>NUCLEOTIDE SEQUENCE [LARGE SCALE GENOMIC DNA]</scope>
    <source>
        <strain evidence="1 2">IBT 23096</strain>
    </source>
</reference>
<dbReference type="RefSeq" id="XP_024700090.1">
    <property type="nucleotide sequence ID" value="XM_024843121.1"/>
</dbReference>
<protein>
    <submittedName>
        <fullName evidence="1">Uncharacterized protein</fullName>
    </submittedName>
</protein>
<gene>
    <name evidence="1" type="ORF">P170DRAFT_266959</name>
</gene>
<dbReference type="EMBL" id="MSFO01000008">
    <property type="protein sequence ID" value="PLB44788.1"/>
    <property type="molecule type" value="Genomic_DNA"/>
</dbReference>
<proteinExistence type="predicted"/>
<name>A0A2I2FVY3_9EURO</name>
<evidence type="ECO:0000313" key="1">
    <source>
        <dbReference type="EMBL" id="PLB44788.1"/>
    </source>
</evidence>
<dbReference type="AlphaFoldDB" id="A0A2I2FVY3"/>